<dbReference type="FunFam" id="3.40.50.2000:FF:000091">
    <property type="entry name" value="Glycosyltransferase"/>
    <property type="match status" value="1"/>
</dbReference>
<evidence type="ECO:0000313" key="7">
    <source>
        <dbReference type="Proteomes" id="UP001627284"/>
    </source>
</evidence>
<feature type="non-terminal residue" evidence="6">
    <location>
        <position position="1"/>
    </location>
</feature>
<sequence>KQNNNNNNNNKRMTTSQLHIALLAFPFGSHAAPLLTLVQKITPFLPSNTIFSFFNTSNSNTSIFSKTPNQENIKIYNIWDGVKQGNDTPIGREAIELFIHSTPTNFEKSMKEAEEETGVKFSCIISDAFLWFSSEFANKMNIPWIAFWTAGSCSLSIHLYTDLIRSNDETLLKIPGFSSTLKMSDMPPEVIAENLKGPMPSMLYNMAINLHKANAVVLNSFEELDPIINKDLKSKLQKVLNIGPLVILSSNNVFLDANSDESGCIQWLDNQKERSVVYLSFGTVTTLPPNEIIAIAEALEDKKMPFIWSLRDNGVKILPKGFLERTNEYGKIISWAPQLEILAHRSVGVFVTHCGWNSILEGISYGVPMICRPFFGDQKLNSRMVESVWEIGLQIEGGNFTKSGTISALGTFFNEEKGKVSRKNVEGLKEKALEAVKLDNGSSIENFKVLVELVKCHKPT</sequence>
<dbReference type="PANTHER" id="PTHR11926">
    <property type="entry name" value="GLUCOSYL/GLUCURONOSYL TRANSFERASES"/>
    <property type="match status" value="1"/>
</dbReference>
<dbReference type="EC" id="2.4.1.-" evidence="5"/>
<dbReference type="PANTHER" id="PTHR11926:SF1560">
    <property type="entry name" value="UDP-GLYCOSYLTRANSFERASE 74E1-RELATED"/>
    <property type="match status" value="1"/>
</dbReference>
<dbReference type="Proteomes" id="UP001627284">
    <property type="component" value="Unassembled WGS sequence"/>
</dbReference>
<keyword evidence="7" id="KW-1185">Reference proteome</keyword>
<dbReference type="AlphaFoldDB" id="A0ABD2TNT9"/>
<comment type="similarity">
    <text evidence="1 4">Belongs to the UDP-glycosyltransferase family.</text>
</comment>
<dbReference type="GO" id="GO:0016757">
    <property type="term" value="F:glycosyltransferase activity"/>
    <property type="evidence" value="ECO:0007669"/>
    <property type="project" value="UniProtKB-KW"/>
</dbReference>
<evidence type="ECO:0000256" key="3">
    <source>
        <dbReference type="ARBA" id="ARBA00022679"/>
    </source>
</evidence>
<reference evidence="6 7" key="1">
    <citation type="submission" date="2024-05" db="EMBL/GenBank/DDBJ databases">
        <title>De novo assembly of an allotetraploid wild potato.</title>
        <authorList>
            <person name="Hosaka A.J."/>
        </authorList>
    </citation>
    <scope>NUCLEOTIDE SEQUENCE [LARGE SCALE GENOMIC DNA]</scope>
    <source>
        <tissue evidence="6">Young leaves</tissue>
    </source>
</reference>
<evidence type="ECO:0000256" key="5">
    <source>
        <dbReference type="RuleBase" id="RU362057"/>
    </source>
</evidence>
<gene>
    <name evidence="6" type="ORF">AABB24_017736</name>
</gene>
<dbReference type="Pfam" id="PF00201">
    <property type="entry name" value="UDPGT"/>
    <property type="match status" value="1"/>
</dbReference>
<organism evidence="6 7">
    <name type="scientific">Solanum stoloniferum</name>
    <dbReference type="NCBI Taxonomy" id="62892"/>
    <lineage>
        <taxon>Eukaryota</taxon>
        <taxon>Viridiplantae</taxon>
        <taxon>Streptophyta</taxon>
        <taxon>Embryophyta</taxon>
        <taxon>Tracheophyta</taxon>
        <taxon>Spermatophyta</taxon>
        <taxon>Magnoliopsida</taxon>
        <taxon>eudicotyledons</taxon>
        <taxon>Gunneridae</taxon>
        <taxon>Pentapetalae</taxon>
        <taxon>asterids</taxon>
        <taxon>lamiids</taxon>
        <taxon>Solanales</taxon>
        <taxon>Solanaceae</taxon>
        <taxon>Solanoideae</taxon>
        <taxon>Solaneae</taxon>
        <taxon>Solanum</taxon>
    </lineage>
</organism>
<protein>
    <recommendedName>
        <fullName evidence="5">Glycosyltransferase</fullName>
        <ecNumber evidence="5">2.4.1.-</ecNumber>
    </recommendedName>
</protein>
<name>A0ABD2TNT9_9SOLN</name>
<dbReference type="PROSITE" id="PS00375">
    <property type="entry name" value="UDPGT"/>
    <property type="match status" value="1"/>
</dbReference>
<evidence type="ECO:0000313" key="6">
    <source>
        <dbReference type="EMBL" id="KAL3357197.1"/>
    </source>
</evidence>
<accession>A0ABD2TNT9</accession>
<dbReference type="EMBL" id="JBJKTR010000010">
    <property type="protein sequence ID" value="KAL3357197.1"/>
    <property type="molecule type" value="Genomic_DNA"/>
</dbReference>
<comment type="caution">
    <text evidence="6">The sequence shown here is derived from an EMBL/GenBank/DDBJ whole genome shotgun (WGS) entry which is preliminary data.</text>
</comment>
<dbReference type="SUPFAM" id="SSF53756">
    <property type="entry name" value="UDP-Glycosyltransferase/glycogen phosphorylase"/>
    <property type="match status" value="1"/>
</dbReference>
<evidence type="ECO:0000256" key="1">
    <source>
        <dbReference type="ARBA" id="ARBA00009995"/>
    </source>
</evidence>
<proteinExistence type="inferred from homology"/>
<dbReference type="InterPro" id="IPR035595">
    <property type="entry name" value="UDP_glycos_trans_CS"/>
</dbReference>
<evidence type="ECO:0000256" key="2">
    <source>
        <dbReference type="ARBA" id="ARBA00022676"/>
    </source>
</evidence>
<evidence type="ECO:0000256" key="4">
    <source>
        <dbReference type="RuleBase" id="RU003718"/>
    </source>
</evidence>
<keyword evidence="2 4" id="KW-0328">Glycosyltransferase</keyword>
<dbReference type="InterPro" id="IPR002213">
    <property type="entry name" value="UDP_glucos_trans"/>
</dbReference>
<dbReference type="CDD" id="cd03784">
    <property type="entry name" value="GT1_Gtf-like"/>
    <property type="match status" value="1"/>
</dbReference>
<keyword evidence="3 4" id="KW-0808">Transferase</keyword>
<dbReference type="Gene3D" id="3.40.50.2000">
    <property type="entry name" value="Glycogen Phosphorylase B"/>
    <property type="match status" value="2"/>
</dbReference>